<comment type="similarity">
    <text evidence="1">Belongs to the LysR transcriptional regulatory family.</text>
</comment>
<dbReference type="AlphaFoldDB" id="A0A9Q9HHK9"/>
<gene>
    <name evidence="6" type="ORF">K3721_09815</name>
</gene>
<dbReference type="PANTHER" id="PTHR30537">
    <property type="entry name" value="HTH-TYPE TRANSCRIPTIONAL REGULATOR"/>
    <property type="match status" value="1"/>
</dbReference>
<dbReference type="Pfam" id="PF00126">
    <property type="entry name" value="HTH_1"/>
    <property type="match status" value="1"/>
</dbReference>
<name>A0A9Q9HHK9_LEICA</name>
<reference evidence="6" key="1">
    <citation type="submission" date="2021-08" db="EMBL/GenBank/DDBJ databases">
        <authorList>
            <person name="Nwanade C."/>
            <person name="Wang M."/>
            <person name="Masoudi A."/>
            <person name="Yu Z."/>
            <person name="Liu J."/>
        </authorList>
    </citation>
    <scope>NUCLEOTIDE SEQUENCE</scope>
    <source>
        <strain evidence="6">S122</strain>
    </source>
</reference>
<evidence type="ECO:0000256" key="1">
    <source>
        <dbReference type="ARBA" id="ARBA00009437"/>
    </source>
</evidence>
<feature type="domain" description="HTH lysR-type" evidence="5">
    <location>
        <begin position="1"/>
        <end position="61"/>
    </location>
</feature>
<evidence type="ECO:0000256" key="4">
    <source>
        <dbReference type="ARBA" id="ARBA00023163"/>
    </source>
</evidence>
<dbReference type="EMBL" id="CP081070">
    <property type="protein sequence ID" value="UWQ52347.1"/>
    <property type="molecule type" value="Genomic_DNA"/>
</dbReference>
<dbReference type="InterPro" id="IPR005119">
    <property type="entry name" value="LysR_subst-bd"/>
</dbReference>
<dbReference type="Proteomes" id="UP001058713">
    <property type="component" value="Chromosome"/>
</dbReference>
<dbReference type="Pfam" id="PF03466">
    <property type="entry name" value="LysR_substrate"/>
    <property type="match status" value="1"/>
</dbReference>
<dbReference type="GO" id="GO:0043565">
    <property type="term" value="F:sequence-specific DNA binding"/>
    <property type="evidence" value="ECO:0007669"/>
    <property type="project" value="TreeGrafter"/>
</dbReference>
<protein>
    <submittedName>
        <fullName evidence="6">LysR family transcriptional regulator</fullName>
    </submittedName>
</protein>
<dbReference type="SUPFAM" id="SSF46785">
    <property type="entry name" value="Winged helix' DNA-binding domain"/>
    <property type="match status" value="1"/>
</dbReference>
<evidence type="ECO:0000256" key="2">
    <source>
        <dbReference type="ARBA" id="ARBA00023015"/>
    </source>
</evidence>
<dbReference type="GO" id="GO:0006351">
    <property type="term" value="P:DNA-templated transcription"/>
    <property type="evidence" value="ECO:0007669"/>
    <property type="project" value="TreeGrafter"/>
</dbReference>
<evidence type="ECO:0000259" key="5">
    <source>
        <dbReference type="PROSITE" id="PS50931"/>
    </source>
</evidence>
<keyword evidence="3" id="KW-0238">DNA-binding</keyword>
<dbReference type="GO" id="GO:0003700">
    <property type="term" value="F:DNA-binding transcription factor activity"/>
    <property type="evidence" value="ECO:0007669"/>
    <property type="project" value="InterPro"/>
</dbReference>
<evidence type="ECO:0000313" key="6">
    <source>
        <dbReference type="EMBL" id="UWQ52347.1"/>
    </source>
</evidence>
<sequence>MRFRSYDALKTFDVVARRLSMTAAAEEVHQSKGSVSYQINKLERDLGFQLFERGNAKLTLTEAGRRLWHVSQSALSQIDREISDLRGVSSATVSIGSLTYFSSRWLSPRLTRFFEANPGVSLRIEPVNSIEMLETARVDLAILWGLGGWANYKSELLIPCPAVPTANRAVAGQIEKMGIADAVRRLPLLGDSSGDAGWRAWHDAAGLSYEPSRSSLAIPDSNSRVQAVVDGQGVALWDDLVIPEIEAGTLVRVSDVWVETSGYYVVFQKAPLSAGAEAFLDWLWCEAESCHLGGSPELSPSTPPW</sequence>
<dbReference type="InterPro" id="IPR058163">
    <property type="entry name" value="LysR-type_TF_proteobact-type"/>
</dbReference>
<keyword evidence="2" id="KW-0805">Transcription regulation</keyword>
<dbReference type="FunFam" id="1.10.10.10:FF:000001">
    <property type="entry name" value="LysR family transcriptional regulator"/>
    <property type="match status" value="1"/>
</dbReference>
<dbReference type="RefSeq" id="WP_259970235.1">
    <property type="nucleotide sequence ID" value="NZ_CP081070.1"/>
</dbReference>
<dbReference type="SUPFAM" id="SSF53850">
    <property type="entry name" value="Periplasmic binding protein-like II"/>
    <property type="match status" value="1"/>
</dbReference>
<dbReference type="InterPro" id="IPR036390">
    <property type="entry name" value="WH_DNA-bd_sf"/>
</dbReference>
<proteinExistence type="inferred from homology"/>
<dbReference type="PANTHER" id="PTHR30537:SF79">
    <property type="entry name" value="TRANSCRIPTIONAL REGULATOR-RELATED"/>
    <property type="match status" value="1"/>
</dbReference>
<dbReference type="InterPro" id="IPR036388">
    <property type="entry name" value="WH-like_DNA-bd_sf"/>
</dbReference>
<evidence type="ECO:0000313" key="7">
    <source>
        <dbReference type="Proteomes" id="UP001058713"/>
    </source>
</evidence>
<dbReference type="PRINTS" id="PR00039">
    <property type="entry name" value="HTHLYSR"/>
</dbReference>
<accession>A0A9Q9HHK9</accession>
<dbReference type="PROSITE" id="PS50931">
    <property type="entry name" value="HTH_LYSR"/>
    <property type="match status" value="1"/>
</dbReference>
<dbReference type="Gene3D" id="3.40.190.10">
    <property type="entry name" value="Periplasmic binding protein-like II"/>
    <property type="match status" value="2"/>
</dbReference>
<evidence type="ECO:0000256" key="3">
    <source>
        <dbReference type="ARBA" id="ARBA00023125"/>
    </source>
</evidence>
<organism evidence="6 7">
    <name type="scientific">Leisingera caerulea</name>
    <name type="common">Phaeobacter caeruleus</name>
    <dbReference type="NCBI Taxonomy" id="506591"/>
    <lineage>
        <taxon>Bacteria</taxon>
        <taxon>Pseudomonadati</taxon>
        <taxon>Pseudomonadota</taxon>
        <taxon>Alphaproteobacteria</taxon>
        <taxon>Rhodobacterales</taxon>
        <taxon>Roseobacteraceae</taxon>
        <taxon>Leisingera</taxon>
    </lineage>
</organism>
<dbReference type="Gene3D" id="1.10.10.10">
    <property type="entry name" value="Winged helix-like DNA-binding domain superfamily/Winged helix DNA-binding domain"/>
    <property type="match status" value="1"/>
</dbReference>
<dbReference type="KEGG" id="lcae:K3721_09815"/>
<keyword evidence="4" id="KW-0804">Transcription</keyword>
<dbReference type="InterPro" id="IPR000847">
    <property type="entry name" value="LysR_HTH_N"/>
</dbReference>